<dbReference type="InterPro" id="IPR052996">
    <property type="entry name" value="Carb_Metab_Mutarotase"/>
</dbReference>
<dbReference type="AlphaFoldDB" id="A0A3B7MI57"/>
<keyword evidence="2" id="KW-1185">Reference proteome</keyword>
<reference evidence="1 2" key="1">
    <citation type="submission" date="2018-09" db="EMBL/GenBank/DDBJ databases">
        <title>Genome sequencing of strain 6GH32-13.</title>
        <authorList>
            <person name="Weon H.-Y."/>
            <person name="Heo J."/>
            <person name="Kwon S.-W."/>
        </authorList>
    </citation>
    <scope>NUCLEOTIDE SEQUENCE [LARGE SCALE GENOMIC DNA]</scope>
    <source>
        <strain evidence="1 2">5GH32-13</strain>
    </source>
</reference>
<dbReference type="PANTHER" id="PTHR43239:SF1">
    <property type="entry name" value="UPF0734 PROTEIN DDB_G0273871_DDB_G0273177"/>
    <property type="match status" value="1"/>
</dbReference>
<dbReference type="KEGG" id="pseg:D3H65_08935"/>
<dbReference type="Pfam" id="PF05336">
    <property type="entry name" value="rhaM"/>
    <property type="match status" value="1"/>
</dbReference>
<dbReference type="EMBL" id="CP032157">
    <property type="protein sequence ID" value="AXY74092.1"/>
    <property type="molecule type" value="Genomic_DNA"/>
</dbReference>
<dbReference type="SUPFAM" id="SSF54909">
    <property type="entry name" value="Dimeric alpha+beta barrel"/>
    <property type="match status" value="1"/>
</dbReference>
<proteinExistence type="predicted"/>
<dbReference type="Gene3D" id="3.30.70.100">
    <property type="match status" value="1"/>
</dbReference>
<dbReference type="Proteomes" id="UP000263900">
    <property type="component" value="Chromosome"/>
</dbReference>
<dbReference type="RefSeq" id="WP_119049979.1">
    <property type="nucleotide sequence ID" value="NZ_CP032157.1"/>
</dbReference>
<dbReference type="OrthoDB" id="1430580at2"/>
<dbReference type="GO" id="GO:0016857">
    <property type="term" value="F:racemase and epimerase activity, acting on carbohydrates and derivatives"/>
    <property type="evidence" value="ECO:0007669"/>
    <property type="project" value="InterPro"/>
</dbReference>
<dbReference type="InterPro" id="IPR011008">
    <property type="entry name" value="Dimeric_a/b-barrel"/>
</dbReference>
<evidence type="ECO:0000313" key="2">
    <source>
        <dbReference type="Proteomes" id="UP000263900"/>
    </source>
</evidence>
<sequence length="120" mass="14475">MKRYTLALDLKDDPALIDEYEHWHRAENGWPEIKQSIEDAGIANMEIYRTGNRLFMIMETTAHFSFEKKSDMDAANPKVQEWERLMWKFQQPLPWAREGEKWIIMDKIFELNTTINHHHE</sequence>
<dbReference type="PANTHER" id="PTHR43239">
    <property type="entry name" value="UPF0734 PROTEIN DDB_G0273871/DDB_G0273177"/>
    <property type="match status" value="1"/>
</dbReference>
<name>A0A3B7MI57_9BACT</name>
<organism evidence="1 2">
    <name type="scientific">Paraflavitalea soli</name>
    <dbReference type="NCBI Taxonomy" id="2315862"/>
    <lineage>
        <taxon>Bacteria</taxon>
        <taxon>Pseudomonadati</taxon>
        <taxon>Bacteroidota</taxon>
        <taxon>Chitinophagia</taxon>
        <taxon>Chitinophagales</taxon>
        <taxon>Chitinophagaceae</taxon>
        <taxon>Paraflavitalea</taxon>
    </lineage>
</organism>
<gene>
    <name evidence="1" type="ORF">D3H65_08935</name>
</gene>
<evidence type="ECO:0000313" key="1">
    <source>
        <dbReference type="EMBL" id="AXY74092.1"/>
    </source>
</evidence>
<dbReference type="InterPro" id="IPR008000">
    <property type="entry name" value="Rham/fucose_mutarotase"/>
</dbReference>
<accession>A0A3B7MI57</accession>
<protein>
    <submittedName>
        <fullName evidence="1">L-rhamnose mutarotase</fullName>
    </submittedName>
</protein>